<comment type="caution">
    <text evidence="2">The sequence shown here is derived from an EMBL/GenBank/DDBJ whole genome shotgun (WGS) entry which is preliminary data.</text>
</comment>
<organism evidence="2 3">
    <name type="scientific">Leishmania tarentolae</name>
    <name type="common">Sauroleishmania tarentolae</name>
    <dbReference type="NCBI Taxonomy" id="5689"/>
    <lineage>
        <taxon>Eukaryota</taxon>
        <taxon>Discoba</taxon>
        <taxon>Euglenozoa</taxon>
        <taxon>Kinetoplastea</taxon>
        <taxon>Metakinetoplastina</taxon>
        <taxon>Trypanosomatida</taxon>
        <taxon>Trypanosomatidae</taxon>
        <taxon>Leishmaniinae</taxon>
        <taxon>Leishmania</taxon>
        <taxon>lizard Leishmania</taxon>
    </lineage>
</organism>
<feature type="region of interest" description="Disordered" evidence="1">
    <location>
        <begin position="67"/>
        <end position="91"/>
    </location>
</feature>
<protein>
    <submittedName>
        <fullName evidence="2">Uncharacterized protein</fullName>
    </submittedName>
</protein>
<proteinExistence type="predicted"/>
<evidence type="ECO:0000313" key="3">
    <source>
        <dbReference type="Proteomes" id="UP000419144"/>
    </source>
</evidence>
<feature type="compositionally biased region" description="Polar residues" evidence="1">
    <location>
        <begin position="68"/>
        <end position="91"/>
    </location>
</feature>
<dbReference type="Proteomes" id="UP000419144">
    <property type="component" value="Unassembled WGS sequence"/>
</dbReference>
<evidence type="ECO:0000313" key="2">
    <source>
        <dbReference type="EMBL" id="GET88935.1"/>
    </source>
</evidence>
<evidence type="ECO:0000256" key="1">
    <source>
        <dbReference type="SAM" id="MobiDB-lite"/>
    </source>
</evidence>
<dbReference type="EMBL" id="BLBS01000031">
    <property type="protein sequence ID" value="GET88935.1"/>
    <property type="molecule type" value="Genomic_DNA"/>
</dbReference>
<dbReference type="AlphaFoldDB" id="A0A640KIU9"/>
<keyword evidence="3" id="KW-1185">Reference proteome</keyword>
<dbReference type="VEuPathDB" id="TriTrypDB:LtaPh_2410600"/>
<gene>
    <name evidence="2" type="ORF">LtaPh_2410600</name>
</gene>
<name>A0A640KIU9_LEITA</name>
<reference evidence="2" key="1">
    <citation type="submission" date="2019-11" db="EMBL/GenBank/DDBJ databases">
        <title>Leishmania tarentolae CDS.</title>
        <authorList>
            <person name="Goto Y."/>
            <person name="Yamagishi J."/>
        </authorList>
    </citation>
    <scope>NUCLEOTIDE SEQUENCE [LARGE SCALE GENOMIC DNA]</scope>
    <source>
        <strain evidence="2">Parrot Tar II</strain>
    </source>
</reference>
<sequence>MRDTAITFCLFPLGVGDADVTVYGEAPLLLTASASIHSEITSSPPVIDVGSCPILCGSVRGVAKKKTTLSTQQGRSTLASSPSSGAPSQDLKTAPVEAVVDLRASPESCFGTSAVIMHFIAANHLSELQRCAVLARSGAARNQFPGTLGLLEPNTGYVECRGGTRCYYVYPVEDGRYAAAVTLPAVVWRRLGGGGDGATYAEWLVHTALRSTVVPESRVIGGDMIACAAHSPLHTRLLGSPHDVQRRMESQVQLLAKVVLDGSAQPTVFAGRQMALRRMCREQPSPLRTLPRLWRRIEQLLRAATSSTDAASLRGVMPTMGLSSTDTRYLLAASAVWYRGNPLYNSTSPISAACRPAQADVLMRSAALSAVLEELKDASEAAGRKKSSVGGVAYASVDDATIGLTTVCLLTSAPSGIEGDAGTDAHVSGYAGVPLRITSATQGIAEPSSDTSPVARPLISLAFTSTSGWTVALLLRNTRTPFLGAPISSLFSGVQQLVEEHFESAVFASLVSEATVAMRTTWKRPVTLISPLMAQLEAAILDIRVGRRGGTEVSAGAPTRTRDVLLYYFNHNAAEAAARICVAATDSSCSPLPSFFSRRCREARDKAASGVLRLRSALGEGEAFGLDGSQTVHGGGASVEALLQAAARYAQLAARVRHCCRGAGWKSRWLGGCGPSPSPLYGQRRCQIVHSVLSGKDVTRVVQAVPHCVSWGGGVARRTAAYAVTYAVVVLETKKMPELAHGEYLAFASWLLGKCV</sequence>
<accession>A0A640KIU9</accession>
<dbReference type="OrthoDB" id="244690at2759"/>